<organism evidence="2 3">
    <name type="scientific">Acidianus hospitalis</name>
    <dbReference type="NCBI Taxonomy" id="563177"/>
    <lineage>
        <taxon>Archaea</taxon>
        <taxon>Thermoproteota</taxon>
        <taxon>Thermoprotei</taxon>
        <taxon>Sulfolobales</taxon>
        <taxon>Sulfolobaceae</taxon>
        <taxon>Acidianus</taxon>
    </lineage>
</organism>
<dbReference type="AlphaFoldDB" id="A0A2T9X6F5"/>
<keyword evidence="2" id="KW-0240">DNA-directed RNA polymerase</keyword>
<reference evidence="2 3" key="1">
    <citation type="journal article" date="2015" name="Appl. Environ. Microbiol.">
        <title>Nanoarchaeota, Their Sulfolobales Host, and Nanoarchaeota Virus Distribution across Yellowstone National Park Hot Springs.</title>
        <authorList>
            <person name="Munson-McGee J.H."/>
            <person name="Field E.K."/>
            <person name="Bateson M."/>
            <person name="Rooney C."/>
            <person name="Stepanauskas R."/>
            <person name="Young M.J."/>
        </authorList>
    </citation>
    <scope>NUCLEOTIDE SEQUENCE [LARGE SCALE GENOMIC DNA]</scope>
    <source>
        <strain evidence="2">SCGC AC-742_N10</strain>
    </source>
</reference>
<gene>
    <name evidence="2" type="ORF">DDW13_04725</name>
</gene>
<dbReference type="EMBL" id="QEFD01000134">
    <property type="protein sequence ID" value="PVU75683.1"/>
    <property type="molecule type" value="Genomic_DNA"/>
</dbReference>
<feature type="domain" description="DNA-directed RNA polymerase II subunit RPB9-like zinc ribbon" evidence="1">
    <location>
        <begin position="21"/>
        <end position="76"/>
    </location>
</feature>
<dbReference type="SMART" id="SM00661">
    <property type="entry name" value="RPOL9"/>
    <property type="match status" value="1"/>
</dbReference>
<dbReference type="RefSeq" id="WP_013775938.1">
    <property type="nucleotide sequence ID" value="NC_015518.1"/>
</dbReference>
<accession>A0A2T9X6F5</accession>
<dbReference type="Pfam" id="PF02150">
    <property type="entry name" value="Zn_ribbon_RPB9"/>
    <property type="match status" value="1"/>
</dbReference>
<dbReference type="GO" id="GO:0000428">
    <property type="term" value="C:DNA-directed RNA polymerase complex"/>
    <property type="evidence" value="ECO:0007669"/>
    <property type="project" value="UniProtKB-KW"/>
</dbReference>
<proteinExistence type="predicted"/>
<evidence type="ECO:0000259" key="1">
    <source>
        <dbReference type="SMART" id="SM00661"/>
    </source>
</evidence>
<dbReference type="InterPro" id="IPR001529">
    <property type="entry name" value="Zn_ribbon_RPB9"/>
</dbReference>
<evidence type="ECO:0000313" key="3">
    <source>
        <dbReference type="Proteomes" id="UP000245638"/>
    </source>
</evidence>
<keyword evidence="2" id="KW-0804">Transcription</keyword>
<protein>
    <submittedName>
        <fullName evidence="2">DNA-directed RNA polymerase subunit M</fullName>
    </submittedName>
</protein>
<evidence type="ECO:0000313" key="2">
    <source>
        <dbReference type="EMBL" id="PVU75683.1"/>
    </source>
</evidence>
<comment type="caution">
    <text evidence="2">The sequence shown here is derived from an EMBL/GenBank/DDBJ whole genome shotgun (WGS) entry which is preliminary data.</text>
</comment>
<dbReference type="GO" id="GO:0006351">
    <property type="term" value="P:DNA-templated transcription"/>
    <property type="evidence" value="ECO:0007669"/>
    <property type="project" value="InterPro"/>
</dbReference>
<dbReference type="Proteomes" id="UP000245638">
    <property type="component" value="Unassembled WGS sequence"/>
</dbReference>
<dbReference type="OMA" id="MEYDQEE"/>
<sequence length="119" mass="14051">MQKPYILYDVLIYLYGVLNMQFCPKCGGVMVPVKKDGKEVLKCKKCGYEKEMSTKDKKAYEIKETAKNNKVLTTSIVSEKEGRKRDEEEWEQEREEYYKEIGLELLRDEFEGSEENDED</sequence>
<name>A0A2T9X6F5_9CREN</name>